<dbReference type="AlphaFoldDB" id="A0A9X9BZJ5"/>
<sequence>MNAPPAPAKLVSPANVSHNLHILISTGRASYLELQERLSARDMFNLLEVVMVEAHNEAVWRQYHEKKR</sequence>
<evidence type="ECO:0000313" key="1">
    <source>
        <dbReference type="EMBL" id="TXE25907.1"/>
    </source>
</evidence>
<evidence type="ECO:0000313" key="2">
    <source>
        <dbReference type="Proteomes" id="UP000321307"/>
    </source>
</evidence>
<protein>
    <submittedName>
        <fullName evidence="1">Uncharacterized protein</fullName>
    </submittedName>
</protein>
<organism evidence="1 2">
    <name type="scientific">Serratia ureilytica</name>
    <dbReference type="NCBI Taxonomy" id="300181"/>
    <lineage>
        <taxon>Bacteria</taxon>
        <taxon>Pseudomonadati</taxon>
        <taxon>Pseudomonadota</taxon>
        <taxon>Gammaproteobacteria</taxon>
        <taxon>Enterobacterales</taxon>
        <taxon>Yersiniaceae</taxon>
        <taxon>Serratia</taxon>
    </lineage>
</organism>
<proteinExistence type="predicted"/>
<name>A0A9X9BZJ5_9GAMM</name>
<accession>A0A9X9BZJ5</accession>
<dbReference type="EMBL" id="VOUP01000016">
    <property type="protein sequence ID" value="TXE25907.1"/>
    <property type="molecule type" value="Genomic_DNA"/>
</dbReference>
<reference evidence="1 2" key="1">
    <citation type="submission" date="2019-07" db="EMBL/GenBank/DDBJ databases">
        <title>Serratia strains were isolated from fresh produce.</title>
        <authorList>
            <person name="Cho G.-S."/>
            <person name="Stein M."/>
            <person name="Lee W."/>
            <person name="Suh S.H."/>
            <person name="Franz C.M.A.P."/>
        </authorList>
    </citation>
    <scope>NUCLEOTIDE SEQUENCE [LARGE SCALE GENOMIC DNA]</scope>
    <source>
        <strain evidence="1 2">S17</strain>
    </source>
</reference>
<comment type="caution">
    <text evidence="1">The sequence shown here is derived from an EMBL/GenBank/DDBJ whole genome shotgun (WGS) entry which is preliminary data.</text>
</comment>
<dbReference type="Proteomes" id="UP000321307">
    <property type="component" value="Unassembled WGS sequence"/>
</dbReference>
<gene>
    <name evidence="1" type="ORF">FOT63_21970</name>
</gene>